<name>A0A926VGH3_9CYAN</name>
<proteinExistence type="predicted"/>
<feature type="region of interest" description="C-terminal hotdog fold" evidence="3">
    <location>
        <begin position="674"/>
        <end position="824"/>
    </location>
</feature>
<dbReference type="Pfam" id="PF14765">
    <property type="entry name" value="PS-DH"/>
    <property type="match status" value="1"/>
</dbReference>
<dbReference type="GO" id="GO:0004312">
    <property type="term" value="F:fatty acid synthase activity"/>
    <property type="evidence" value="ECO:0007669"/>
    <property type="project" value="TreeGrafter"/>
</dbReference>
<feature type="region of interest" description="N-terminal hotdog fold" evidence="3">
    <location>
        <begin position="536"/>
        <end position="664"/>
    </location>
</feature>
<dbReference type="PROSITE" id="PS52019">
    <property type="entry name" value="PKS_MFAS_DH"/>
    <property type="match status" value="1"/>
</dbReference>
<dbReference type="InterPro" id="IPR036291">
    <property type="entry name" value="NAD(P)-bd_dom_sf"/>
</dbReference>
<dbReference type="SMART" id="SM00822">
    <property type="entry name" value="PKS_KR"/>
    <property type="match status" value="1"/>
</dbReference>
<dbReference type="Proteomes" id="UP000641646">
    <property type="component" value="Unassembled WGS sequence"/>
</dbReference>
<dbReference type="InterPro" id="IPR057326">
    <property type="entry name" value="KR_dom"/>
</dbReference>
<dbReference type="InterPro" id="IPR020807">
    <property type="entry name" value="PKS_DH"/>
</dbReference>
<protein>
    <submittedName>
        <fullName evidence="5">SDR family NAD(P)-dependent oxidoreductase</fullName>
    </submittedName>
</protein>
<dbReference type="SMART" id="SM00826">
    <property type="entry name" value="PKS_DH"/>
    <property type="match status" value="1"/>
</dbReference>
<dbReference type="InterPro" id="IPR013968">
    <property type="entry name" value="PKS_KR"/>
</dbReference>
<dbReference type="InterPro" id="IPR049900">
    <property type="entry name" value="PKS_mFAS_DH"/>
</dbReference>
<dbReference type="AlphaFoldDB" id="A0A926VGH3"/>
<evidence type="ECO:0000256" key="1">
    <source>
        <dbReference type="ARBA" id="ARBA00022450"/>
    </source>
</evidence>
<evidence type="ECO:0000313" key="5">
    <source>
        <dbReference type="EMBL" id="MBD2183270.1"/>
    </source>
</evidence>
<evidence type="ECO:0000256" key="3">
    <source>
        <dbReference type="PROSITE-ProRule" id="PRU01363"/>
    </source>
</evidence>
<dbReference type="CDD" id="cd08953">
    <property type="entry name" value="KR_2_SDR_x"/>
    <property type="match status" value="1"/>
</dbReference>
<dbReference type="PANTHER" id="PTHR43775:SF37">
    <property type="entry name" value="SI:DKEY-61P9.11"/>
    <property type="match status" value="1"/>
</dbReference>
<dbReference type="InterPro" id="IPR050091">
    <property type="entry name" value="PKS_NRPS_Biosynth_Enz"/>
</dbReference>
<dbReference type="RefSeq" id="WP_190467264.1">
    <property type="nucleotide sequence ID" value="NZ_JACJPW010000051.1"/>
</dbReference>
<comment type="caution">
    <text evidence="5">The sequence shown here is derived from an EMBL/GenBank/DDBJ whole genome shotgun (WGS) entry which is preliminary data.</text>
</comment>
<keyword evidence="1" id="KW-0596">Phosphopantetheine</keyword>
<feature type="active site" description="Proton donor; for dehydratase activity" evidence="3">
    <location>
        <position position="738"/>
    </location>
</feature>
<dbReference type="Pfam" id="PF08659">
    <property type="entry name" value="KR"/>
    <property type="match status" value="1"/>
</dbReference>
<evidence type="ECO:0000256" key="2">
    <source>
        <dbReference type="ARBA" id="ARBA00022553"/>
    </source>
</evidence>
<dbReference type="Gene3D" id="3.10.129.110">
    <property type="entry name" value="Polyketide synthase dehydratase"/>
    <property type="match status" value="1"/>
</dbReference>
<feature type="domain" description="PKS/mFAS DH" evidence="4">
    <location>
        <begin position="536"/>
        <end position="824"/>
    </location>
</feature>
<reference evidence="5" key="2">
    <citation type="submission" date="2020-08" db="EMBL/GenBank/DDBJ databases">
        <authorList>
            <person name="Chen M."/>
            <person name="Teng W."/>
            <person name="Zhao L."/>
            <person name="Hu C."/>
            <person name="Zhou Y."/>
            <person name="Han B."/>
            <person name="Song L."/>
            <person name="Shu W."/>
        </authorList>
    </citation>
    <scope>NUCLEOTIDE SEQUENCE</scope>
    <source>
        <strain evidence="5">FACHB-1375</strain>
    </source>
</reference>
<dbReference type="GO" id="GO:0006633">
    <property type="term" value="P:fatty acid biosynthetic process"/>
    <property type="evidence" value="ECO:0007669"/>
    <property type="project" value="TreeGrafter"/>
</dbReference>
<dbReference type="InterPro" id="IPR049551">
    <property type="entry name" value="PKS_DH_C"/>
</dbReference>
<dbReference type="InterPro" id="IPR042104">
    <property type="entry name" value="PKS_dehydratase_sf"/>
</dbReference>
<dbReference type="InterPro" id="IPR049552">
    <property type="entry name" value="PKS_DH_N"/>
</dbReference>
<evidence type="ECO:0000313" key="6">
    <source>
        <dbReference type="Proteomes" id="UP000641646"/>
    </source>
</evidence>
<sequence>MQAQREPAADAELLLPVGLYLITDDRLSVADRISDTLRQKGAHTAIVSIDLLAHPEKLIEFVAQQRQIHGSVMGIVHLAPLAVIPIPETISEWRDYTQIHAKSLFNLLQICSEDLQKAGQKGRVLAASLLGGYFGRDGEGGSGLPTGGSSNGLLKTLITEWSGIRAKAVDFDTSIEPDAIATHVIEELLLPAGRLEVGYPQGNRTVFHTVPASLNEELEQSEISNWQFEITSDSVVLVTGGARGITAEIAVDLAQSGCSLIVVGRSPLTAETPETATIENAAQLRQALVKSALGSGKSPTPVQIETQLQQLLTQRAIRQNLEKFKRSGAKVEYLSVDVRNAAEFGNLIDGIYSRYGRLDAVIHGAGIIEDKLIVDKTIASFDRVFDTKVDSAFILSRHLRPESLKLLVFFSSVAGRYGNRGQSDYGAANEVVNRLAWQLHKRWPNTRVVAINWGPWDTTGMASEGVKRQFKERGIIPIPLEAGREFFVRELCFGRKQETEVIAGEGPWEAYEAEHGESQNSKVKSQNINSPTLPSFPLLPSQPELQPNGTVTLKHTFSLSSDPYLADHCLDGKPVLPAAGALEWMAEFVQAAWPEWIVSEVRDLRVLRGLVLESEAGRKVVFKGRASTHADAESLQVTAEIVDPDRNIPFYRAFFILRTHLGEAPSVPSLLGSGTDLDTGTAYREYLFHGPKFQLMTSIDCVNPQGIDARVMPSLSYIWVPSRHQNHSHWLFDPGLIDTAPQLAIVWCRIQQNTTALPSRFGKIVRCAKSLLNKPLKIAFRVKQADEYSLVYDAVFTDEDGQVCFYIVDVESTCNSALNRLANS</sequence>
<dbReference type="SUPFAM" id="SSF51735">
    <property type="entry name" value="NAD(P)-binding Rossmann-fold domains"/>
    <property type="match status" value="2"/>
</dbReference>
<gene>
    <name evidence="5" type="ORF">H6G03_19750</name>
</gene>
<dbReference type="Gene3D" id="3.40.50.720">
    <property type="entry name" value="NAD(P)-binding Rossmann-like Domain"/>
    <property type="match status" value="1"/>
</dbReference>
<dbReference type="PANTHER" id="PTHR43775">
    <property type="entry name" value="FATTY ACID SYNTHASE"/>
    <property type="match status" value="1"/>
</dbReference>
<accession>A0A926VGH3</accession>
<feature type="active site" description="Proton acceptor; for dehydratase activity" evidence="3">
    <location>
        <position position="568"/>
    </location>
</feature>
<reference evidence="5" key="1">
    <citation type="journal article" date="2015" name="ISME J.">
        <title>Draft Genome Sequence of Streptomyces incarnatus NRRL8089, which Produces the Nucleoside Antibiotic Sinefungin.</title>
        <authorList>
            <person name="Oshima K."/>
            <person name="Hattori M."/>
            <person name="Shimizu H."/>
            <person name="Fukuda K."/>
            <person name="Nemoto M."/>
            <person name="Inagaki K."/>
            <person name="Tamura T."/>
        </authorList>
    </citation>
    <scope>NUCLEOTIDE SEQUENCE</scope>
    <source>
        <strain evidence="5">FACHB-1375</strain>
    </source>
</reference>
<dbReference type="Pfam" id="PF21089">
    <property type="entry name" value="PKS_DH_N"/>
    <property type="match status" value="1"/>
</dbReference>
<evidence type="ECO:0000259" key="4">
    <source>
        <dbReference type="PROSITE" id="PS52019"/>
    </source>
</evidence>
<keyword evidence="2" id="KW-0597">Phosphoprotein</keyword>
<organism evidence="5 6">
    <name type="scientific">Aerosakkonema funiforme FACHB-1375</name>
    <dbReference type="NCBI Taxonomy" id="2949571"/>
    <lineage>
        <taxon>Bacteria</taxon>
        <taxon>Bacillati</taxon>
        <taxon>Cyanobacteriota</taxon>
        <taxon>Cyanophyceae</taxon>
        <taxon>Oscillatoriophycideae</taxon>
        <taxon>Aerosakkonematales</taxon>
        <taxon>Aerosakkonemataceae</taxon>
        <taxon>Aerosakkonema</taxon>
    </lineage>
</organism>
<dbReference type="EMBL" id="JACJPW010000051">
    <property type="protein sequence ID" value="MBD2183270.1"/>
    <property type="molecule type" value="Genomic_DNA"/>
</dbReference>
<keyword evidence="6" id="KW-1185">Reference proteome</keyword>